<evidence type="ECO:0000313" key="1">
    <source>
        <dbReference type="EMBL" id="TFV30772.1"/>
    </source>
</evidence>
<dbReference type="OrthoDB" id="8256296at2"/>
<evidence type="ECO:0000313" key="2">
    <source>
        <dbReference type="Proteomes" id="UP000298225"/>
    </source>
</evidence>
<dbReference type="AlphaFoldDB" id="A0A4Y9KVW5"/>
<comment type="caution">
    <text evidence="1">The sequence shown here is derived from an EMBL/GenBank/DDBJ whole genome shotgun (WGS) entry which is preliminary data.</text>
</comment>
<dbReference type="EMBL" id="SPQU01000026">
    <property type="protein sequence ID" value="TFV30772.1"/>
    <property type="molecule type" value="Genomic_DNA"/>
</dbReference>
<accession>A0A4Y9KVW5</accession>
<keyword evidence="2" id="KW-1185">Reference proteome</keyword>
<name>A0A4Y9KVW5_9BRAD</name>
<organism evidence="1 2">
    <name type="scientific">Bradyrhizobium frederickii</name>
    <dbReference type="NCBI Taxonomy" id="2560054"/>
    <lineage>
        <taxon>Bacteria</taxon>
        <taxon>Pseudomonadati</taxon>
        <taxon>Pseudomonadota</taxon>
        <taxon>Alphaproteobacteria</taxon>
        <taxon>Hyphomicrobiales</taxon>
        <taxon>Nitrobacteraceae</taxon>
        <taxon>Bradyrhizobium</taxon>
    </lineage>
</organism>
<reference evidence="1 2" key="1">
    <citation type="submission" date="2019-03" db="EMBL/GenBank/DDBJ databases">
        <title>Bradyrhizobium strains diversity isolated from Chamaecrista fasciculata.</title>
        <authorList>
            <person name="Urquiaga M.C.O."/>
            <person name="Hungria M."/>
            <person name="Delamuta J.R.M."/>
        </authorList>
    </citation>
    <scope>NUCLEOTIDE SEQUENCE [LARGE SCALE GENOMIC DNA]</scope>
    <source>
        <strain evidence="1 2">CNPSo 3424</strain>
    </source>
</reference>
<proteinExistence type="predicted"/>
<sequence length="74" mass="8130">MSAGGARLYPSSLRAQRSNPESFLGGSLDCFVASLLAMTRREPRRSPQCKCNRCGHHRPSAVMNRPASVRMPLT</sequence>
<gene>
    <name evidence="1" type="ORF">E4K66_33305</name>
</gene>
<dbReference type="Proteomes" id="UP000298225">
    <property type="component" value="Unassembled WGS sequence"/>
</dbReference>
<protein>
    <submittedName>
        <fullName evidence="1">Uncharacterized protein</fullName>
    </submittedName>
</protein>